<dbReference type="EMBL" id="CP121646">
    <property type="protein sequence ID" value="WFU62790.1"/>
    <property type="molecule type" value="Genomic_DNA"/>
</dbReference>
<reference evidence="1 2" key="1">
    <citation type="submission" date="2023-04" db="EMBL/GenBank/DDBJ databases">
        <title>Australian commercial rhizobial inoculants.</title>
        <authorList>
            <person name="Kohlmeier M.G."/>
            <person name="O'Hara G.W."/>
            <person name="Colombi E."/>
            <person name="Ramsay J.P."/>
            <person name="Terpolilli J."/>
        </authorList>
    </citation>
    <scope>NUCLEOTIDE SEQUENCE [LARGE SCALE GENOMIC DNA]</scope>
    <source>
        <strain evidence="1 2">CB627</strain>
    </source>
</reference>
<keyword evidence="2" id="KW-1185">Reference proteome</keyword>
<dbReference type="RefSeq" id="WP_310885433.1">
    <property type="nucleotide sequence ID" value="NZ_CP121646.1"/>
</dbReference>
<name>A0ABY8JEC3_9BRAD</name>
<gene>
    <name evidence="1" type="ORF">QA636_36015</name>
</gene>
<organism evidence="1 2">
    <name type="scientific">Bradyrhizobium brasilense</name>
    <dbReference type="NCBI Taxonomy" id="1419277"/>
    <lineage>
        <taxon>Bacteria</taxon>
        <taxon>Pseudomonadati</taxon>
        <taxon>Pseudomonadota</taxon>
        <taxon>Alphaproteobacteria</taxon>
        <taxon>Hyphomicrobiales</taxon>
        <taxon>Nitrobacteraceae</taxon>
        <taxon>Bradyrhizobium</taxon>
    </lineage>
</organism>
<evidence type="ECO:0000313" key="2">
    <source>
        <dbReference type="Proteomes" id="UP001221546"/>
    </source>
</evidence>
<proteinExistence type="predicted"/>
<dbReference type="Proteomes" id="UP001221546">
    <property type="component" value="Chromosome"/>
</dbReference>
<evidence type="ECO:0000313" key="1">
    <source>
        <dbReference type="EMBL" id="WFU62790.1"/>
    </source>
</evidence>
<accession>A0ABY8JEC3</accession>
<sequence length="107" mass="11819">MIEAVSRGCAGAFRPSGCAAVMTWSIIKRLTRQSWRPSSSTGAVASQFEDGNERVEPWSARSAELELEAKRAPDFLQCFGAPIRYTALDLGDLTRRKCEELRGLGLR</sequence>
<protein>
    <submittedName>
        <fullName evidence="1">Uncharacterized protein</fullName>
    </submittedName>
</protein>